<dbReference type="AlphaFoldDB" id="A0A371II51"/>
<name>A0A371II51_MUCPR</name>
<keyword evidence="2" id="KW-1185">Reference proteome</keyword>
<comment type="caution">
    <text evidence="1">The sequence shown here is derived from an EMBL/GenBank/DDBJ whole genome shotgun (WGS) entry which is preliminary data.</text>
</comment>
<sequence>MIEGRVFQPISLPLMFFLVDEVEQSLAGNREELQRDLSCKGMQSARLLTMENNKSSSYGSMVNEDPLIQNSLIQQQISSQFSYKVSYMKTWKAKQKAIAQVFDDCDDSYDLLPRRKDAKCLIMVVGQHPTPCDSKARDMSNL</sequence>
<dbReference type="OrthoDB" id="678681at2759"/>
<evidence type="ECO:0000313" key="1">
    <source>
        <dbReference type="EMBL" id="RDY14645.1"/>
    </source>
</evidence>
<evidence type="ECO:0000313" key="2">
    <source>
        <dbReference type="Proteomes" id="UP000257109"/>
    </source>
</evidence>
<dbReference type="EMBL" id="QJKJ01000037">
    <property type="protein sequence ID" value="RDY14645.1"/>
    <property type="molecule type" value="Genomic_DNA"/>
</dbReference>
<gene>
    <name evidence="1" type="ORF">CR513_00267</name>
</gene>
<dbReference type="Proteomes" id="UP000257109">
    <property type="component" value="Unassembled WGS sequence"/>
</dbReference>
<feature type="non-terminal residue" evidence="1">
    <location>
        <position position="1"/>
    </location>
</feature>
<organism evidence="1 2">
    <name type="scientific">Mucuna pruriens</name>
    <name type="common">Velvet bean</name>
    <name type="synonym">Dolichos pruriens</name>
    <dbReference type="NCBI Taxonomy" id="157652"/>
    <lineage>
        <taxon>Eukaryota</taxon>
        <taxon>Viridiplantae</taxon>
        <taxon>Streptophyta</taxon>
        <taxon>Embryophyta</taxon>
        <taxon>Tracheophyta</taxon>
        <taxon>Spermatophyta</taxon>
        <taxon>Magnoliopsida</taxon>
        <taxon>eudicotyledons</taxon>
        <taxon>Gunneridae</taxon>
        <taxon>Pentapetalae</taxon>
        <taxon>rosids</taxon>
        <taxon>fabids</taxon>
        <taxon>Fabales</taxon>
        <taxon>Fabaceae</taxon>
        <taxon>Papilionoideae</taxon>
        <taxon>50 kb inversion clade</taxon>
        <taxon>NPAAA clade</taxon>
        <taxon>indigoferoid/millettioid clade</taxon>
        <taxon>Phaseoleae</taxon>
        <taxon>Mucuna</taxon>
    </lineage>
</organism>
<reference evidence="1" key="1">
    <citation type="submission" date="2018-05" db="EMBL/GenBank/DDBJ databases">
        <title>Draft genome of Mucuna pruriens seed.</title>
        <authorList>
            <person name="Nnadi N.E."/>
            <person name="Vos R."/>
            <person name="Hasami M.H."/>
            <person name="Devisetty U.K."/>
            <person name="Aguiy J.C."/>
        </authorList>
    </citation>
    <scope>NUCLEOTIDE SEQUENCE [LARGE SCALE GENOMIC DNA]</scope>
    <source>
        <strain evidence="1">JCA_2017</strain>
    </source>
</reference>
<protein>
    <submittedName>
        <fullName evidence="1">Uncharacterized protein</fullName>
    </submittedName>
</protein>
<proteinExistence type="predicted"/>
<accession>A0A371II51</accession>